<dbReference type="SUPFAM" id="SSF82185">
    <property type="entry name" value="Histone H3 K4-specific methyltransferase SET7/9 N-terminal domain"/>
    <property type="match status" value="1"/>
</dbReference>
<evidence type="ECO:0008006" key="3">
    <source>
        <dbReference type="Google" id="ProtNLM"/>
    </source>
</evidence>
<evidence type="ECO:0000313" key="2">
    <source>
        <dbReference type="Proteomes" id="UP000253676"/>
    </source>
</evidence>
<sequence length="141" mass="16389">MKVQNQYKIIILLICISLTSCKINQTKNGLKTGKWIQKEKFMNTESVATGRYKKGDKTGTWKEFMSDRLLSKEKYKKNSCHVIKYHNTGKIQQIGFSKKHVIESKIEWLPTGEWTFYDSEGVLLGTKIYEKGIPVQEIHTK</sequence>
<dbReference type="AlphaFoldDB" id="A0A366AX13"/>
<reference evidence="1 2" key="1">
    <citation type="submission" date="2018-07" db="EMBL/GenBank/DDBJ databases">
        <title>Complete genome sequence of Flavobacterium psychrolimnae LMG 22018.</title>
        <authorList>
            <person name="Kim D.-U."/>
        </authorList>
    </citation>
    <scope>NUCLEOTIDE SEQUENCE [LARGE SCALE GENOMIC DNA]</scope>
    <source>
        <strain evidence="1 2">LMG 22018</strain>
    </source>
</reference>
<comment type="caution">
    <text evidence="1">The sequence shown here is derived from an EMBL/GenBank/DDBJ whole genome shotgun (WGS) entry which is preliminary data.</text>
</comment>
<dbReference type="EMBL" id="QNUX01000016">
    <property type="protein sequence ID" value="RBN49191.1"/>
    <property type="molecule type" value="Genomic_DNA"/>
</dbReference>
<proteinExistence type="predicted"/>
<dbReference type="RefSeq" id="WP_113637637.1">
    <property type="nucleotide sequence ID" value="NZ_QNUX01000016.1"/>
</dbReference>
<keyword evidence="2" id="KW-1185">Reference proteome</keyword>
<gene>
    <name evidence="1" type="ORF">DR980_14970</name>
</gene>
<accession>A0A366AX13</accession>
<dbReference type="Gene3D" id="3.90.930.1">
    <property type="match status" value="1"/>
</dbReference>
<name>A0A366AX13_9FLAO</name>
<protein>
    <recommendedName>
        <fullName evidence="3">Lipoprotein</fullName>
    </recommendedName>
</protein>
<dbReference type="PROSITE" id="PS51257">
    <property type="entry name" value="PROKAR_LIPOPROTEIN"/>
    <property type="match status" value="1"/>
</dbReference>
<evidence type="ECO:0000313" key="1">
    <source>
        <dbReference type="EMBL" id="RBN49191.1"/>
    </source>
</evidence>
<dbReference type="Proteomes" id="UP000253676">
    <property type="component" value="Unassembled WGS sequence"/>
</dbReference>
<organism evidence="1 2">
    <name type="scientific">Flavobacterium psychrolimnae</name>
    <dbReference type="NCBI Taxonomy" id="249351"/>
    <lineage>
        <taxon>Bacteria</taxon>
        <taxon>Pseudomonadati</taxon>
        <taxon>Bacteroidota</taxon>
        <taxon>Flavobacteriia</taxon>
        <taxon>Flavobacteriales</taxon>
        <taxon>Flavobacteriaceae</taxon>
        <taxon>Flavobacterium</taxon>
    </lineage>
</organism>